<dbReference type="UniPathway" id="UPA00034">
    <property type="reaction ID" value="UER00027"/>
</dbReference>
<feature type="binding site" evidence="12">
    <location>
        <position position="247"/>
    </location>
    <ligand>
        <name>pyridoxal 5'-phosphate</name>
        <dbReference type="ChEBI" id="CHEBI:597326"/>
    </ligand>
</feature>
<dbReference type="InterPro" id="IPR000183">
    <property type="entry name" value="Orn/DAP/Arg_de-COase"/>
</dbReference>
<keyword evidence="3 12" id="KW-0210">Decarboxylase</keyword>
<dbReference type="PRINTS" id="PR01181">
    <property type="entry name" value="DAPDCRBXLASE"/>
</dbReference>
<comment type="pathway">
    <text evidence="8 12 14">Amino-acid biosynthesis; L-lysine biosynthesis via DAP pathway; L-lysine from DL-2,6-diaminopimelate: step 1/1.</text>
</comment>
<evidence type="ECO:0000256" key="4">
    <source>
        <dbReference type="ARBA" id="ARBA00022898"/>
    </source>
</evidence>
<evidence type="ECO:0000256" key="9">
    <source>
        <dbReference type="ARBA" id="ARBA00060983"/>
    </source>
</evidence>
<evidence type="ECO:0000256" key="6">
    <source>
        <dbReference type="ARBA" id="ARBA00023239"/>
    </source>
</evidence>
<dbReference type="PANTHER" id="PTHR43727:SF2">
    <property type="entry name" value="GROUP IV DECARBOXYLASE"/>
    <property type="match status" value="1"/>
</dbReference>
<dbReference type="KEGG" id="ccb:Clocel_0635"/>
<evidence type="ECO:0000256" key="2">
    <source>
        <dbReference type="ARBA" id="ARBA00022605"/>
    </source>
</evidence>
<feature type="binding site" evidence="12">
    <location>
        <position position="361"/>
    </location>
    <ligand>
        <name>substrate</name>
    </ligand>
</feature>
<comment type="catalytic activity">
    <reaction evidence="7 12 14">
        <text>meso-2,6-diaminopimelate + H(+) = L-lysine + CO2</text>
        <dbReference type="Rhea" id="RHEA:15101"/>
        <dbReference type="ChEBI" id="CHEBI:15378"/>
        <dbReference type="ChEBI" id="CHEBI:16526"/>
        <dbReference type="ChEBI" id="CHEBI:32551"/>
        <dbReference type="ChEBI" id="CHEBI:57791"/>
        <dbReference type="EC" id="4.1.1.20"/>
    </reaction>
</comment>
<keyword evidence="4 12" id="KW-0663">Pyridoxal phosphate</keyword>
<evidence type="ECO:0000256" key="1">
    <source>
        <dbReference type="ARBA" id="ARBA00001933"/>
    </source>
</evidence>
<dbReference type="AlphaFoldDB" id="D9SRN9"/>
<comment type="cofactor">
    <cofactor evidence="1 12 13 14">
        <name>pyridoxal 5'-phosphate</name>
        <dbReference type="ChEBI" id="CHEBI:597326"/>
    </cofactor>
</comment>
<comment type="similarity">
    <text evidence="9 12">Belongs to the Orn/Lys/Arg decarboxylase class-II family. LysA subfamily.</text>
</comment>
<dbReference type="OrthoDB" id="9802241at2"/>
<dbReference type="InterPro" id="IPR029066">
    <property type="entry name" value="PLP-binding_barrel"/>
</dbReference>
<accession>D9SRN9</accession>
<dbReference type="STRING" id="573061.Clocel_0635"/>
<keyword evidence="2 12" id="KW-0028">Amino-acid biosynthesis</keyword>
<feature type="domain" description="Orn/DAP/Arg decarboxylase 2 N-terminal" evidence="15">
    <location>
        <begin position="41"/>
        <end position="294"/>
    </location>
</feature>
<dbReference type="RefSeq" id="WP_010074814.1">
    <property type="nucleotide sequence ID" value="NC_014393.1"/>
</dbReference>
<dbReference type="SUPFAM" id="SSF51419">
    <property type="entry name" value="PLP-binding barrel"/>
    <property type="match status" value="1"/>
</dbReference>
<comment type="subunit">
    <text evidence="12">Homodimer.</text>
</comment>
<feature type="active site" description="Proton donor" evidence="13">
    <location>
        <position position="360"/>
    </location>
</feature>
<feature type="modified residue" description="N6-(pyridoxal phosphate)lysine" evidence="12 13">
    <location>
        <position position="65"/>
    </location>
</feature>
<dbReference type="GO" id="GO:0009089">
    <property type="term" value="P:lysine biosynthetic process via diaminopimelate"/>
    <property type="evidence" value="ECO:0007669"/>
    <property type="project" value="UniProtKB-UniRule"/>
</dbReference>
<dbReference type="EMBL" id="CP002160">
    <property type="protein sequence ID" value="ADL50406.1"/>
    <property type="molecule type" value="Genomic_DNA"/>
</dbReference>
<evidence type="ECO:0000256" key="10">
    <source>
        <dbReference type="ARBA" id="ARBA00066427"/>
    </source>
</evidence>
<dbReference type="NCBIfam" id="TIGR01048">
    <property type="entry name" value="lysA"/>
    <property type="match status" value="1"/>
</dbReference>
<dbReference type="GO" id="GO:0030170">
    <property type="term" value="F:pyridoxal phosphate binding"/>
    <property type="evidence" value="ECO:0007669"/>
    <property type="project" value="UniProtKB-UniRule"/>
</dbReference>
<dbReference type="SUPFAM" id="SSF50621">
    <property type="entry name" value="Alanine racemase C-terminal domain-like"/>
    <property type="match status" value="1"/>
</dbReference>
<evidence type="ECO:0000256" key="3">
    <source>
        <dbReference type="ARBA" id="ARBA00022793"/>
    </source>
</evidence>
<dbReference type="EC" id="4.1.1.20" evidence="10 12"/>
<dbReference type="Proteomes" id="UP000002730">
    <property type="component" value="Chromosome"/>
</dbReference>
<feature type="binding site" evidence="12">
    <location>
        <position position="389"/>
    </location>
    <ligand>
        <name>pyridoxal 5'-phosphate</name>
        <dbReference type="ChEBI" id="CHEBI:597326"/>
    </ligand>
</feature>
<dbReference type="CDD" id="cd06828">
    <property type="entry name" value="PLPDE_III_DapDC"/>
    <property type="match status" value="1"/>
</dbReference>
<reference evidence="16 17" key="1">
    <citation type="submission" date="2010-08" db="EMBL/GenBank/DDBJ databases">
        <title>Complete sequence of Clostridium cellulovorans 743B.</title>
        <authorList>
            <consortium name="US DOE Joint Genome Institute"/>
            <person name="Lucas S."/>
            <person name="Copeland A."/>
            <person name="Lapidus A."/>
            <person name="Cheng J.-F."/>
            <person name="Bruce D."/>
            <person name="Goodwin L."/>
            <person name="Pitluck S."/>
            <person name="Chertkov O."/>
            <person name="Detter J.C."/>
            <person name="Han C."/>
            <person name="Tapia R."/>
            <person name="Land M."/>
            <person name="Hauser L."/>
            <person name="Chang Y.-J."/>
            <person name="Jeffries C."/>
            <person name="Kyrpides N."/>
            <person name="Ivanova N."/>
            <person name="Mikhailova N."/>
            <person name="Hemme C.L."/>
            <person name="Woyke T."/>
        </authorList>
    </citation>
    <scope>NUCLEOTIDE SEQUENCE [LARGE SCALE GENOMIC DNA]</scope>
    <source>
        <strain evidence="17">ATCC 35296 / DSM 3052 / OCM 3 / 743B</strain>
    </source>
</reference>
<evidence type="ECO:0000256" key="13">
    <source>
        <dbReference type="PIRSR" id="PIRSR600183-50"/>
    </source>
</evidence>
<gene>
    <name evidence="12" type="primary">lysA</name>
    <name evidence="16" type="ordered locus">Clocel_0635</name>
</gene>
<dbReference type="FunFam" id="3.20.20.10:FF:000003">
    <property type="entry name" value="Diaminopimelate decarboxylase"/>
    <property type="match status" value="1"/>
</dbReference>
<evidence type="ECO:0000256" key="5">
    <source>
        <dbReference type="ARBA" id="ARBA00023154"/>
    </source>
</evidence>
<feature type="binding site" evidence="12">
    <location>
        <begin position="289"/>
        <end position="292"/>
    </location>
    <ligand>
        <name>pyridoxal 5'-phosphate</name>
        <dbReference type="ChEBI" id="CHEBI:597326"/>
    </ligand>
</feature>
<evidence type="ECO:0000256" key="14">
    <source>
        <dbReference type="RuleBase" id="RU003738"/>
    </source>
</evidence>
<dbReference type="Gene3D" id="2.40.37.10">
    <property type="entry name" value="Lyase, Ornithine Decarboxylase, Chain A, domain 1"/>
    <property type="match status" value="1"/>
</dbReference>
<dbReference type="InterPro" id="IPR022644">
    <property type="entry name" value="De-COase2_N"/>
</dbReference>
<dbReference type="HOGENOM" id="CLU_026444_0_1_9"/>
<dbReference type="Pfam" id="PF02784">
    <property type="entry name" value="Orn_Arg_deC_N"/>
    <property type="match status" value="1"/>
</dbReference>
<keyword evidence="6 12" id="KW-0456">Lyase</keyword>
<feature type="binding site" evidence="12">
    <location>
        <position position="389"/>
    </location>
    <ligand>
        <name>substrate</name>
    </ligand>
</feature>
<dbReference type="InterPro" id="IPR009006">
    <property type="entry name" value="Ala_racemase/Decarboxylase_C"/>
</dbReference>
<sequence>MKLLGTMEVRDNELYIGGVASTELVKNYGTPLYVIDEKLVRNTCKSYYDAFKVKEGKNRVAYAGKAFLPMEMCRIINEEGLCLDVVSGGELFTAYKAGFPLEKVFFHGNNKSHEEIKLGINLGVGTFVVDNLYEIELIDKYAKEKNVVQNIYFRITPGIEAHTHDYIQTGQIDSKFGFTIDSEALDFAIKTAKEKENIKLIGIHAHIGSQIFDIEPYGDLVRLMFTLAKRIRDEFDIDITDVDLGGGIGVYYTDEDEPKSAQQFCETIVNKAEEIAKELRMEVPRLVIEPGRSVIGNAGSTLYTIGAIKSVLDIRKYVSIDGGMTDNIRPALYNAAYECALANRMNDEEKEVVTVAGKCCESGDILLKDVEINKVNSGDILVVPTTGAYGYSMSNNYNKTPKAAVVSVMDGNTKVMCRRQSYEELIQLEN</sequence>
<dbReference type="PANTHER" id="PTHR43727">
    <property type="entry name" value="DIAMINOPIMELATE DECARBOXYLASE"/>
    <property type="match status" value="1"/>
</dbReference>
<organism evidence="16 17">
    <name type="scientific">Clostridium cellulovorans (strain ATCC 35296 / DSM 3052 / OCM 3 / 743B)</name>
    <dbReference type="NCBI Taxonomy" id="573061"/>
    <lineage>
        <taxon>Bacteria</taxon>
        <taxon>Bacillati</taxon>
        <taxon>Bacillota</taxon>
        <taxon>Clostridia</taxon>
        <taxon>Eubacteriales</taxon>
        <taxon>Clostridiaceae</taxon>
        <taxon>Clostridium</taxon>
    </lineage>
</organism>
<evidence type="ECO:0000313" key="16">
    <source>
        <dbReference type="EMBL" id="ADL50406.1"/>
    </source>
</evidence>
<feature type="binding site" evidence="12">
    <location>
        <position position="333"/>
    </location>
    <ligand>
        <name>substrate</name>
    </ligand>
</feature>
<evidence type="ECO:0000256" key="11">
    <source>
        <dbReference type="ARBA" id="ARBA00074972"/>
    </source>
</evidence>
<feature type="binding site" evidence="12">
    <location>
        <position position="329"/>
    </location>
    <ligand>
        <name>substrate</name>
    </ligand>
</feature>
<evidence type="ECO:0000259" key="15">
    <source>
        <dbReference type="Pfam" id="PF02784"/>
    </source>
</evidence>
<evidence type="ECO:0000313" key="17">
    <source>
        <dbReference type="Proteomes" id="UP000002730"/>
    </source>
</evidence>
<evidence type="ECO:0000256" key="8">
    <source>
        <dbReference type="ARBA" id="ARBA00060643"/>
    </source>
</evidence>
<dbReference type="GO" id="GO:0008836">
    <property type="term" value="F:diaminopimelate decarboxylase activity"/>
    <property type="evidence" value="ECO:0007669"/>
    <property type="project" value="UniProtKB-UniRule"/>
</dbReference>
<dbReference type="eggNOG" id="COG0019">
    <property type="taxonomic scope" value="Bacteria"/>
</dbReference>
<dbReference type="PRINTS" id="PR01179">
    <property type="entry name" value="ODADCRBXLASE"/>
</dbReference>
<evidence type="ECO:0000256" key="12">
    <source>
        <dbReference type="HAMAP-Rule" id="MF_02120"/>
    </source>
</evidence>
<dbReference type="Gene3D" id="3.20.20.10">
    <property type="entry name" value="Alanine racemase"/>
    <property type="match status" value="1"/>
</dbReference>
<proteinExistence type="inferred from homology"/>
<feature type="binding site" evidence="12">
    <location>
        <position position="292"/>
    </location>
    <ligand>
        <name>substrate</name>
    </ligand>
</feature>
<keyword evidence="5 12" id="KW-0457">Lysine biosynthesis</keyword>
<keyword evidence="17" id="KW-1185">Reference proteome</keyword>
<dbReference type="InterPro" id="IPR002986">
    <property type="entry name" value="DAP_deCOOHase_LysA"/>
</dbReference>
<dbReference type="HAMAP" id="MF_02120">
    <property type="entry name" value="LysA"/>
    <property type="match status" value="1"/>
</dbReference>
<comment type="function">
    <text evidence="12">Specifically catalyzes the decarboxylation of meso-diaminopimelate (meso-DAP) to L-lysine.</text>
</comment>
<dbReference type="FunFam" id="2.40.37.10:FF:000003">
    <property type="entry name" value="Diaminopimelate decarboxylase"/>
    <property type="match status" value="1"/>
</dbReference>
<evidence type="ECO:0000256" key="7">
    <source>
        <dbReference type="ARBA" id="ARBA00050464"/>
    </source>
</evidence>
<name>D9SRN9_CLOC7</name>
<protein>
    <recommendedName>
        <fullName evidence="11 12">Diaminopimelate decarboxylase</fullName>
        <shortName evidence="12">DAP decarboxylase</shortName>
        <shortName evidence="12">DAPDC</shortName>
        <ecNumber evidence="10 12">4.1.1.20</ecNumber>
    </recommendedName>
</protein>